<evidence type="ECO:0000256" key="2">
    <source>
        <dbReference type="ARBA" id="ARBA00009347"/>
    </source>
</evidence>
<evidence type="ECO:0000256" key="3">
    <source>
        <dbReference type="ARBA" id="ARBA00022630"/>
    </source>
</evidence>
<evidence type="ECO:0000259" key="11">
    <source>
        <dbReference type="Pfam" id="PF02771"/>
    </source>
</evidence>
<dbReference type="InterPro" id="IPR009100">
    <property type="entry name" value="AcylCoA_DH/oxidase_NM_dom_sf"/>
</dbReference>
<accession>A0A1N7AKH5</accession>
<dbReference type="RefSeq" id="WP_076471205.1">
    <property type="nucleotide sequence ID" value="NZ_FTNF01000009.1"/>
</dbReference>
<dbReference type="FunFam" id="2.40.110.10:FF:000001">
    <property type="entry name" value="Acyl-CoA dehydrogenase, mitochondrial"/>
    <property type="match status" value="1"/>
</dbReference>
<comment type="similarity">
    <text evidence="2 8">Belongs to the acyl-CoA dehydrogenase family.</text>
</comment>
<evidence type="ECO:0000256" key="6">
    <source>
        <dbReference type="ARBA" id="ARBA00052546"/>
    </source>
</evidence>
<keyword evidence="4 8" id="KW-0274">FAD</keyword>
<name>A0A1N7AKH5_9ACTN</name>
<dbReference type="InterPro" id="IPR006091">
    <property type="entry name" value="Acyl-CoA_Oxase/DH_mid-dom"/>
</dbReference>
<dbReference type="OrthoDB" id="142556at2"/>
<dbReference type="InterPro" id="IPR037069">
    <property type="entry name" value="AcylCoA_DH/ox_N_sf"/>
</dbReference>
<dbReference type="InterPro" id="IPR013786">
    <property type="entry name" value="AcylCoA_DH/ox_N"/>
</dbReference>
<feature type="domain" description="Acyl-CoA oxidase/dehydrogenase middle" evidence="10">
    <location>
        <begin position="129"/>
        <end position="223"/>
    </location>
</feature>
<dbReference type="SUPFAM" id="SSF47203">
    <property type="entry name" value="Acyl-CoA dehydrogenase C-terminal domain-like"/>
    <property type="match status" value="1"/>
</dbReference>
<evidence type="ECO:0000256" key="4">
    <source>
        <dbReference type="ARBA" id="ARBA00022827"/>
    </source>
</evidence>
<dbReference type="InterPro" id="IPR036250">
    <property type="entry name" value="AcylCo_DH-like_C"/>
</dbReference>
<dbReference type="PROSITE" id="PS00072">
    <property type="entry name" value="ACYL_COA_DH_1"/>
    <property type="match status" value="1"/>
</dbReference>
<sequence>MAAEESFDVYRLPEEHEAIREAVREVCAAKVAPNAAEADETGEFPKASYDALRAADFHAPHIPVEYGGAGADALATAIVIEEVARACAASSLIPAVNKLGTMPLLLAGSEELKRRYLTPVASGDAMFSYCLSEPEAGSDAASMTTRAVRDGDHWVLNGVKRWITNAGVSEYYTVFAVTDPSARSKGISAFVVEKSDPGVSFGAPEKKLGIKGSPTREVYLDDVRIPADRMIGAEGTGFATAMRTLDHTRVTIAAQALGIAQGALDYAKGYIQERKQFGKAVAEFQGVQFMLADMGMKLEAARQLTYAAAGKSERGDADLTYFGAAAKCFASDAAMEITTDAVQLLGGYGYTKDYPVERMMRDAKITQIYEGTNQVQRIVMARQLLRG</sequence>
<proteinExistence type="inferred from homology"/>
<dbReference type="InterPro" id="IPR046373">
    <property type="entry name" value="Acyl-CoA_Oxase/DH_mid-dom_sf"/>
</dbReference>
<dbReference type="GO" id="GO:0050660">
    <property type="term" value="F:flavin adenine dinucleotide binding"/>
    <property type="evidence" value="ECO:0007669"/>
    <property type="project" value="InterPro"/>
</dbReference>
<keyword evidence="3 8" id="KW-0285">Flavoprotein</keyword>
<dbReference type="PIRSF" id="PIRSF016578">
    <property type="entry name" value="HsaA"/>
    <property type="match status" value="1"/>
</dbReference>
<evidence type="ECO:0000259" key="9">
    <source>
        <dbReference type="Pfam" id="PF00441"/>
    </source>
</evidence>
<dbReference type="AlphaFoldDB" id="A0A1N7AKH5"/>
<keyword evidence="13" id="KW-1185">Reference proteome</keyword>
<protein>
    <recommendedName>
        <fullName evidence="7">Probable acyl-CoA dehydrogenase fadE25</fullName>
    </recommendedName>
</protein>
<dbReference type="Gene3D" id="2.40.110.10">
    <property type="entry name" value="Butyryl-CoA Dehydrogenase, subunit A, domain 2"/>
    <property type="match status" value="1"/>
</dbReference>
<organism evidence="12 13">
    <name type="scientific">Micromonospora avicenniae</name>
    <dbReference type="NCBI Taxonomy" id="1198245"/>
    <lineage>
        <taxon>Bacteria</taxon>
        <taxon>Bacillati</taxon>
        <taxon>Actinomycetota</taxon>
        <taxon>Actinomycetes</taxon>
        <taxon>Micromonosporales</taxon>
        <taxon>Micromonosporaceae</taxon>
        <taxon>Micromonospora</taxon>
    </lineage>
</organism>
<dbReference type="Pfam" id="PF02771">
    <property type="entry name" value="Acyl-CoA_dh_N"/>
    <property type="match status" value="1"/>
</dbReference>
<feature type="domain" description="Acyl-CoA dehydrogenase/oxidase N-terminal" evidence="11">
    <location>
        <begin position="14"/>
        <end position="124"/>
    </location>
</feature>
<dbReference type="Proteomes" id="UP000186004">
    <property type="component" value="Unassembled WGS sequence"/>
</dbReference>
<dbReference type="InterPro" id="IPR006089">
    <property type="entry name" value="Acyl-CoA_DH_CS"/>
</dbReference>
<dbReference type="InterPro" id="IPR009075">
    <property type="entry name" value="AcylCo_DH/oxidase_C"/>
</dbReference>
<gene>
    <name evidence="12" type="ORF">SAMN05444858_109174</name>
</gene>
<comment type="cofactor">
    <cofactor evidence="1 8">
        <name>FAD</name>
        <dbReference type="ChEBI" id="CHEBI:57692"/>
    </cofactor>
</comment>
<evidence type="ECO:0000313" key="12">
    <source>
        <dbReference type="EMBL" id="SIR39612.1"/>
    </source>
</evidence>
<evidence type="ECO:0000256" key="7">
    <source>
        <dbReference type="ARBA" id="ARBA00071575"/>
    </source>
</evidence>
<reference evidence="12 13" key="1">
    <citation type="submission" date="2017-01" db="EMBL/GenBank/DDBJ databases">
        <authorList>
            <person name="Mah S.A."/>
            <person name="Swanson W.J."/>
            <person name="Moy G.W."/>
            <person name="Vacquier V.D."/>
        </authorList>
    </citation>
    <scope>NUCLEOTIDE SEQUENCE [LARGE SCALE GENOMIC DNA]</scope>
    <source>
        <strain evidence="12 13">DSM 45758</strain>
    </source>
</reference>
<dbReference type="Pfam" id="PF00441">
    <property type="entry name" value="Acyl-CoA_dh_1"/>
    <property type="match status" value="1"/>
</dbReference>
<evidence type="ECO:0000256" key="5">
    <source>
        <dbReference type="ARBA" id="ARBA00023002"/>
    </source>
</evidence>
<dbReference type="Gene3D" id="1.10.540.10">
    <property type="entry name" value="Acyl-CoA dehydrogenase/oxidase, N-terminal domain"/>
    <property type="match status" value="1"/>
</dbReference>
<dbReference type="FunFam" id="1.10.540.10:FF:000023">
    <property type="entry name" value="Acyl-CoA dehydrogenase FadE25"/>
    <property type="match status" value="1"/>
</dbReference>
<evidence type="ECO:0000259" key="10">
    <source>
        <dbReference type="Pfam" id="PF02770"/>
    </source>
</evidence>
<feature type="domain" description="Acyl-CoA dehydrogenase/oxidase C-terminal" evidence="9">
    <location>
        <begin position="235"/>
        <end position="385"/>
    </location>
</feature>
<dbReference type="Gene3D" id="1.20.140.10">
    <property type="entry name" value="Butyryl-CoA Dehydrogenase, subunit A, domain 3"/>
    <property type="match status" value="1"/>
</dbReference>
<evidence type="ECO:0000256" key="8">
    <source>
        <dbReference type="RuleBase" id="RU362125"/>
    </source>
</evidence>
<dbReference type="SUPFAM" id="SSF56645">
    <property type="entry name" value="Acyl-CoA dehydrogenase NM domain-like"/>
    <property type="match status" value="1"/>
</dbReference>
<dbReference type="EMBL" id="FTNF01000009">
    <property type="protein sequence ID" value="SIR39612.1"/>
    <property type="molecule type" value="Genomic_DNA"/>
</dbReference>
<keyword evidence="5 8" id="KW-0560">Oxidoreductase</keyword>
<evidence type="ECO:0000256" key="1">
    <source>
        <dbReference type="ARBA" id="ARBA00001974"/>
    </source>
</evidence>
<evidence type="ECO:0000313" key="13">
    <source>
        <dbReference type="Proteomes" id="UP000186004"/>
    </source>
</evidence>
<comment type="catalytic activity">
    <reaction evidence="6">
        <text>a 2,3-saturated acyl-CoA + A = a 2,3-dehydroacyl-CoA + AH2</text>
        <dbReference type="Rhea" id="RHEA:48608"/>
        <dbReference type="ChEBI" id="CHEBI:13193"/>
        <dbReference type="ChEBI" id="CHEBI:17499"/>
        <dbReference type="ChEBI" id="CHEBI:60015"/>
        <dbReference type="ChEBI" id="CHEBI:65111"/>
    </reaction>
</comment>
<dbReference type="Pfam" id="PF02770">
    <property type="entry name" value="Acyl-CoA_dh_M"/>
    <property type="match status" value="1"/>
</dbReference>
<dbReference type="GO" id="GO:0003995">
    <property type="term" value="F:acyl-CoA dehydrogenase activity"/>
    <property type="evidence" value="ECO:0007669"/>
    <property type="project" value="InterPro"/>
</dbReference>
<dbReference type="PROSITE" id="PS00073">
    <property type="entry name" value="ACYL_COA_DH_2"/>
    <property type="match status" value="1"/>
</dbReference>
<dbReference type="FunFam" id="1.20.140.10:FF:000004">
    <property type="entry name" value="Acyl-CoA dehydrogenase FadE25"/>
    <property type="match status" value="1"/>
</dbReference>
<dbReference type="PANTHER" id="PTHR43884:SF12">
    <property type="entry name" value="ISOVALERYL-COA DEHYDROGENASE, MITOCHONDRIAL-RELATED"/>
    <property type="match status" value="1"/>
</dbReference>
<dbReference type="STRING" id="1198245.SAMN05444858_109174"/>
<dbReference type="PANTHER" id="PTHR43884">
    <property type="entry name" value="ACYL-COA DEHYDROGENASE"/>
    <property type="match status" value="1"/>
</dbReference>